<dbReference type="Proteomes" id="UP000192980">
    <property type="component" value="Unassembled WGS sequence"/>
</dbReference>
<evidence type="ECO:0000259" key="2">
    <source>
        <dbReference type="Pfam" id="PF13439"/>
    </source>
</evidence>
<sequence>MKILELIDSLAPGGGERFVVDLSNALSLRNQVSLVKFRDKRNADFYNKDVESRVKLISYPGKFDLFSKVKQIFEVIRIIKKERPDIVHAHLIAFNYIIIPVLIFNNIKFYYTVHNVADRDTNSSIDLYLKKWFFKRKVGAVTISELCERSFINLFGFKSKGVIENGCRNVTASDLAAETASEIARYKKTSATKVYVNIARLMEQKNHELLIQSFNEFAKENDAVLLIIGDYENNMILKEKLDQLITTDAVFFLGTKNNVGDYLLLTDFFCLSSKWEGLPISLLEAGICGTFPICTPVGGIPDVIINEAWGILTKDLTVASYVEALERSFKLDTNREEVRRRYTERYLMSICADKYEQIFK</sequence>
<dbReference type="InterPro" id="IPR028098">
    <property type="entry name" value="Glyco_trans_4-like_N"/>
</dbReference>
<dbReference type="EMBL" id="FXAU01000007">
    <property type="protein sequence ID" value="SMG47536.1"/>
    <property type="molecule type" value="Genomic_DNA"/>
</dbReference>
<dbReference type="Pfam" id="PF00534">
    <property type="entry name" value="Glycos_transf_1"/>
    <property type="match status" value="1"/>
</dbReference>
<organism evidence="3 4">
    <name type="scientific">Sphingobacterium psychroaquaticum</name>
    <dbReference type="NCBI Taxonomy" id="561061"/>
    <lineage>
        <taxon>Bacteria</taxon>
        <taxon>Pseudomonadati</taxon>
        <taxon>Bacteroidota</taxon>
        <taxon>Sphingobacteriia</taxon>
        <taxon>Sphingobacteriales</taxon>
        <taxon>Sphingobacteriaceae</taxon>
        <taxon>Sphingobacterium</taxon>
    </lineage>
</organism>
<dbReference type="GO" id="GO:0016757">
    <property type="term" value="F:glycosyltransferase activity"/>
    <property type="evidence" value="ECO:0007669"/>
    <property type="project" value="InterPro"/>
</dbReference>
<dbReference type="PANTHER" id="PTHR12526:SF630">
    <property type="entry name" value="GLYCOSYLTRANSFERASE"/>
    <property type="match status" value="1"/>
</dbReference>
<accession>A0A1X7L105</accession>
<proteinExistence type="predicted"/>
<gene>
    <name evidence="3" type="ORF">SAMN05660862_3449</name>
</gene>
<feature type="domain" description="Glycosyltransferase subfamily 4-like N-terminal" evidence="2">
    <location>
        <begin position="12"/>
        <end position="166"/>
    </location>
</feature>
<dbReference type="SUPFAM" id="SSF53756">
    <property type="entry name" value="UDP-Glycosyltransferase/glycogen phosphorylase"/>
    <property type="match status" value="1"/>
</dbReference>
<dbReference type="OrthoDB" id="7560678at2"/>
<dbReference type="Pfam" id="PF13439">
    <property type="entry name" value="Glyco_transf_4"/>
    <property type="match status" value="1"/>
</dbReference>
<dbReference type="AlphaFoldDB" id="A0A1X7L105"/>
<dbReference type="STRING" id="561061.SAMN05660862_3449"/>
<name>A0A1X7L105_9SPHI</name>
<keyword evidence="4" id="KW-1185">Reference proteome</keyword>
<dbReference type="Gene3D" id="3.40.50.2000">
    <property type="entry name" value="Glycogen Phosphorylase B"/>
    <property type="match status" value="2"/>
</dbReference>
<dbReference type="PANTHER" id="PTHR12526">
    <property type="entry name" value="GLYCOSYLTRANSFERASE"/>
    <property type="match status" value="1"/>
</dbReference>
<reference evidence="3 4" key="1">
    <citation type="submission" date="2017-04" db="EMBL/GenBank/DDBJ databases">
        <authorList>
            <person name="Afonso C.L."/>
            <person name="Miller P.J."/>
            <person name="Scott M.A."/>
            <person name="Spackman E."/>
            <person name="Goraichik I."/>
            <person name="Dimitrov K.M."/>
            <person name="Suarez D.L."/>
            <person name="Swayne D.E."/>
        </authorList>
    </citation>
    <scope>NUCLEOTIDE SEQUENCE [LARGE SCALE GENOMIC DNA]</scope>
    <source>
        <strain evidence="3 4">DSM 22418</strain>
    </source>
</reference>
<dbReference type="RefSeq" id="WP_085474131.1">
    <property type="nucleotide sequence ID" value="NZ_FXAU01000007.1"/>
</dbReference>
<dbReference type="CDD" id="cd03811">
    <property type="entry name" value="GT4_GT28_WabH-like"/>
    <property type="match status" value="1"/>
</dbReference>
<evidence type="ECO:0000313" key="3">
    <source>
        <dbReference type="EMBL" id="SMG47536.1"/>
    </source>
</evidence>
<keyword evidence="3" id="KW-0808">Transferase</keyword>
<protein>
    <submittedName>
        <fullName evidence="3">Glycosyltransferase involved in cell wall bisynthesis</fullName>
    </submittedName>
</protein>
<feature type="domain" description="Glycosyl transferase family 1" evidence="1">
    <location>
        <begin position="186"/>
        <end position="339"/>
    </location>
</feature>
<evidence type="ECO:0000313" key="4">
    <source>
        <dbReference type="Proteomes" id="UP000192980"/>
    </source>
</evidence>
<evidence type="ECO:0000259" key="1">
    <source>
        <dbReference type="Pfam" id="PF00534"/>
    </source>
</evidence>
<dbReference type="InterPro" id="IPR001296">
    <property type="entry name" value="Glyco_trans_1"/>
</dbReference>